<sequence length="304" mass="33818">MIDLSVVFKVPEWLAAGLESGELERVGGVIRDKVTKKVVAWLKEGDTISTEPPSEVLNGQLSQLMMQGQVLMGLQMANLAVSTIGFAMIYRKLQGIERKLEGIQSGVEQLQDGQKWQDRKAFISHLAPVMSATGALSSLCSYKSADFAQNKLMHAERQFDTAEYYFKRVTQELMSERKHYARNIEFAMNYRSWIIAAQGKVQSLYQLGESVAAVDAAVRLQSEHADFGKEFASLLAAPLHRFAPGNYEGGDALTLFGQQAVQTHQILKGNALQLAFMNDNDIQVQQELISTEIDQSGLLIYIPR</sequence>
<gene>
    <name evidence="1" type="ORF">HF209_08895</name>
    <name evidence="2" type="ORF">HF257_19945</name>
</gene>
<reference evidence="3 4" key="1">
    <citation type="submission" date="2020-04" db="EMBL/GenBank/DDBJ databases">
        <title>Pseudomonas crami sp. nov., a novel proteolytic bacterial species isolated from cream.</title>
        <authorList>
            <person name="Hofmann K."/>
            <person name="Woller A."/>
            <person name="Huptas C."/>
            <person name="Wenning M."/>
            <person name="Scherer S."/>
            <person name="Doll E.V."/>
        </authorList>
    </citation>
    <scope>NUCLEOTIDE SEQUENCE [LARGE SCALE GENOMIC DNA]</scope>
    <source>
        <strain evidence="1 4">WS 5096</strain>
        <strain evidence="2 3">WS 5106</strain>
    </source>
</reference>
<accession>A0A7X1E095</accession>
<comment type="caution">
    <text evidence="2">The sequence shown here is derived from an EMBL/GenBank/DDBJ whole genome shotgun (WGS) entry which is preliminary data.</text>
</comment>
<dbReference type="RefSeq" id="WP_185706306.1">
    <property type="nucleotide sequence ID" value="NZ_JAAXCY010000007.1"/>
</dbReference>
<dbReference type="EMBL" id="JAAXCZ010000003">
    <property type="protein sequence ID" value="MBC2381063.1"/>
    <property type="molecule type" value="Genomic_DNA"/>
</dbReference>
<proteinExistence type="predicted"/>
<organism evidence="2 3">
    <name type="scientific">Pseudomonas cremoris</name>
    <dbReference type="NCBI Taxonomy" id="2724178"/>
    <lineage>
        <taxon>Bacteria</taxon>
        <taxon>Pseudomonadati</taxon>
        <taxon>Pseudomonadota</taxon>
        <taxon>Gammaproteobacteria</taxon>
        <taxon>Pseudomonadales</taxon>
        <taxon>Pseudomonadaceae</taxon>
        <taxon>Pseudomonas</taxon>
    </lineage>
</organism>
<protein>
    <submittedName>
        <fullName evidence="2">Uncharacterized protein</fullName>
    </submittedName>
</protein>
<dbReference type="AlphaFoldDB" id="A0A7X1E095"/>
<evidence type="ECO:0000313" key="2">
    <source>
        <dbReference type="EMBL" id="MBC2408291.1"/>
    </source>
</evidence>
<dbReference type="Proteomes" id="UP000520513">
    <property type="component" value="Unassembled WGS sequence"/>
</dbReference>
<name>A0A7X1E095_9PSED</name>
<evidence type="ECO:0000313" key="3">
    <source>
        <dbReference type="Proteomes" id="UP000520513"/>
    </source>
</evidence>
<evidence type="ECO:0000313" key="4">
    <source>
        <dbReference type="Proteomes" id="UP000534677"/>
    </source>
</evidence>
<evidence type="ECO:0000313" key="1">
    <source>
        <dbReference type="EMBL" id="MBC2381063.1"/>
    </source>
</evidence>
<dbReference type="Proteomes" id="UP000534677">
    <property type="component" value="Unassembled WGS sequence"/>
</dbReference>
<dbReference type="EMBL" id="JAAXCY010000007">
    <property type="protein sequence ID" value="MBC2408291.1"/>
    <property type="molecule type" value="Genomic_DNA"/>
</dbReference>
<keyword evidence="4" id="KW-1185">Reference proteome</keyword>